<evidence type="ECO:0000256" key="1">
    <source>
        <dbReference type="SAM" id="MobiDB-lite"/>
    </source>
</evidence>
<dbReference type="NCBIfam" id="TIGR02778">
    <property type="entry name" value="ligD_pol"/>
    <property type="match status" value="1"/>
</dbReference>
<feature type="compositionally biased region" description="Pro residues" evidence="1">
    <location>
        <begin position="311"/>
        <end position="326"/>
    </location>
</feature>
<keyword evidence="4" id="KW-1185">Reference proteome</keyword>
<dbReference type="Gene3D" id="3.90.920.10">
    <property type="entry name" value="DNA primase, PRIM domain"/>
    <property type="match status" value="1"/>
</dbReference>
<dbReference type="GO" id="GO:0016874">
    <property type="term" value="F:ligase activity"/>
    <property type="evidence" value="ECO:0007669"/>
    <property type="project" value="UniProtKB-KW"/>
</dbReference>
<feature type="region of interest" description="Disordered" evidence="1">
    <location>
        <begin position="309"/>
        <end position="334"/>
    </location>
</feature>
<dbReference type="Pfam" id="PF21686">
    <property type="entry name" value="LigD_Prim-Pol"/>
    <property type="match status" value="1"/>
</dbReference>
<comment type="caution">
    <text evidence="3">The sequence shown here is derived from an EMBL/GenBank/DDBJ whole genome shotgun (WGS) entry which is preliminary data.</text>
</comment>
<evidence type="ECO:0000313" key="4">
    <source>
        <dbReference type="Proteomes" id="UP000741013"/>
    </source>
</evidence>
<dbReference type="InterPro" id="IPR052171">
    <property type="entry name" value="NHEJ_LigD"/>
</dbReference>
<feature type="domain" description="DNA ligase D polymerase" evidence="2">
    <location>
        <begin position="30"/>
        <end position="282"/>
    </location>
</feature>
<dbReference type="InterPro" id="IPR014145">
    <property type="entry name" value="LigD_pol_dom"/>
</dbReference>
<dbReference type="EMBL" id="JAGGMS010000001">
    <property type="protein sequence ID" value="MBP2181310.1"/>
    <property type="molecule type" value="Genomic_DNA"/>
</dbReference>
<reference evidence="3 4" key="1">
    <citation type="submission" date="2021-03" db="EMBL/GenBank/DDBJ databases">
        <title>Sequencing the genomes of 1000 actinobacteria strains.</title>
        <authorList>
            <person name="Klenk H.-P."/>
        </authorList>
    </citation>
    <scope>NUCLEOTIDE SEQUENCE [LARGE SCALE GENOMIC DNA]</scope>
    <source>
        <strain evidence="3 4">DSM 45510</strain>
    </source>
</reference>
<keyword evidence="3" id="KW-0436">Ligase</keyword>
<gene>
    <name evidence="3" type="ORF">JOM49_002836</name>
</gene>
<dbReference type="PANTHER" id="PTHR42705:SF3">
    <property type="entry name" value="ATP-DEPENDENT DNA LIGASE"/>
    <property type="match status" value="1"/>
</dbReference>
<dbReference type="Proteomes" id="UP000741013">
    <property type="component" value="Unassembled WGS sequence"/>
</dbReference>
<dbReference type="RefSeq" id="WP_209664751.1">
    <property type="nucleotide sequence ID" value="NZ_JAGGMS010000001.1"/>
</dbReference>
<sequence>MSEAVVFTTDGVDVPITSPDKVFFAERAETKLDLARYYEAVAGPLLNTIQGRPLLLERYPAGAGGKSWFQKRVPKSVPPWLKTTVVSTPNGTTSDALVAADLAHILWAVNLGCLGFHVWPYHADTPEVTDELRIDLDPSPGVEFAQLREAAGLTRDLLGELGIEAHLKTSGSRGLHVYVRLAPRWDGYQVRAGAVALARELERRHPGLITAKWWKEERGSRVFVDFNQNAPHKTVFGAWCVRPRAGAQVSTPIRWDELGTVEPDGLTIATVPALVAERGDPWAGMNERPQSLEPLLAWSRRDLDGGLMDAPWPPVYPKQPGEPPRVAPSRAKRP</sequence>
<protein>
    <submittedName>
        <fullName evidence="3">DNA ligase D</fullName>
    </submittedName>
</protein>
<proteinExistence type="predicted"/>
<dbReference type="PANTHER" id="PTHR42705">
    <property type="entry name" value="BIFUNCTIONAL NON-HOMOLOGOUS END JOINING PROTEIN LIGD"/>
    <property type="match status" value="1"/>
</dbReference>
<name>A0ABS4PQZ0_9PSEU</name>
<accession>A0ABS4PQZ0</accession>
<evidence type="ECO:0000259" key="2">
    <source>
        <dbReference type="Pfam" id="PF21686"/>
    </source>
</evidence>
<evidence type="ECO:0000313" key="3">
    <source>
        <dbReference type="EMBL" id="MBP2181310.1"/>
    </source>
</evidence>
<organism evidence="3 4">
    <name type="scientific">Amycolatopsis magusensis</name>
    <dbReference type="NCBI Taxonomy" id="882444"/>
    <lineage>
        <taxon>Bacteria</taxon>
        <taxon>Bacillati</taxon>
        <taxon>Actinomycetota</taxon>
        <taxon>Actinomycetes</taxon>
        <taxon>Pseudonocardiales</taxon>
        <taxon>Pseudonocardiaceae</taxon>
        <taxon>Amycolatopsis</taxon>
    </lineage>
</organism>